<evidence type="ECO:0000256" key="6">
    <source>
        <dbReference type="ARBA" id="ARBA00022801"/>
    </source>
</evidence>
<sequence length="292" mass="33175">LSKYSFLGILSLDCSDYFSKYGKSYIAASYVKFIESAGARVVPIRIDSSKEELEELFNSVNGVLFPGGGASLADSGYLTTGKILYDLAVKACDSGDRFPLWGACLGFEMLNVLTSDKDQDEILTSCDAENYSIPLDFTSDACHSKMFRSAPADIMKTLKEQNVTLNNHIKCIPVEKFWADKKISEFFYVLSTNKDRKGLEFISTIEGKKYPFFGTQWHPEKSQFEWEPKEAIDHSPDAIRIGQYMANFFVNQARGNTHKFSTEEEEEKALIYKYNPTNTSEYSTFDQCYFFQ</sequence>
<dbReference type="InterPro" id="IPR029062">
    <property type="entry name" value="Class_I_gatase-like"/>
</dbReference>
<reference evidence="8 9" key="1">
    <citation type="submission" date="2022-05" db="EMBL/GenBank/DDBJ databases">
        <authorList>
            <consortium name="Genoscope - CEA"/>
            <person name="William W."/>
        </authorList>
    </citation>
    <scope>NUCLEOTIDE SEQUENCE [LARGE SCALE GENOMIC DNA]</scope>
</reference>
<feature type="non-terminal residue" evidence="8">
    <location>
        <position position="1"/>
    </location>
</feature>
<evidence type="ECO:0000256" key="3">
    <source>
        <dbReference type="ARBA" id="ARBA00012886"/>
    </source>
</evidence>
<evidence type="ECO:0000256" key="7">
    <source>
        <dbReference type="PROSITE-ProRule" id="PRU00607"/>
    </source>
</evidence>
<dbReference type="InterPro" id="IPR011697">
    <property type="entry name" value="Peptidase_C26"/>
</dbReference>
<keyword evidence="9" id="KW-1185">Reference proteome</keyword>
<comment type="subcellular location">
    <subcellularLocation>
        <location evidence="1">Secreted</location>
        <location evidence="1">Extracellular space</location>
    </subcellularLocation>
</comment>
<evidence type="ECO:0000256" key="2">
    <source>
        <dbReference type="ARBA" id="ARBA00011083"/>
    </source>
</evidence>
<dbReference type="PANTHER" id="PTHR11315:SF0">
    <property type="entry name" value="FOLATE GAMMA-GLUTAMYL HYDROLASE"/>
    <property type="match status" value="1"/>
</dbReference>
<evidence type="ECO:0000256" key="1">
    <source>
        <dbReference type="ARBA" id="ARBA00004239"/>
    </source>
</evidence>
<dbReference type="SUPFAM" id="SSF52317">
    <property type="entry name" value="Class I glutamine amidotransferase-like"/>
    <property type="match status" value="1"/>
</dbReference>
<evidence type="ECO:0000313" key="8">
    <source>
        <dbReference type="EMBL" id="CAH3017340.1"/>
    </source>
</evidence>
<name>A0ABN8LP72_9CNID</name>
<keyword evidence="4" id="KW-0964">Secreted</keyword>
<dbReference type="PROSITE" id="PS51273">
    <property type="entry name" value="GATASE_TYPE_1"/>
    <property type="match status" value="1"/>
</dbReference>
<comment type="similarity">
    <text evidence="2">Belongs to the peptidase C26 family.</text>
</comment>
<dbReference type="Proteomes" id="UP001159427">
    <property type="component" value="Unassembled WGS sequence"/>
</dbReference>
<keyword evidence="6 7" id="KW-0378">Hydrolase</keyword>
<dbReference type="Gene3D" id="3.40.50.880">
    <property type="match status" value="1"/>
</dbReference>
<comment type="caution">
    <text evidence="8">The sequence shown here is derived from an EMBL/GenBank/DDBJ whole genome shotgun (WGS) entry which is preliminary data.</text>
</comment>
<dbReference type="EMBL" id="CALNXI010000060">
    <property type="protein sequence ID" value="CAH3017340.1"/>
    <property type="molecule type" value="Genomic_DNA"/>
</dbReference>
<feature type="active site" evidence="7">
    <location>
        <position position="218"/>
    </location>
</feature>
<gene>
    <name evidence="8" type="ORF">PEVE_00037061</name>
</gene>
<feature type="active site" description="Nucleophile" evidence="7">
    <location>
        <position position="104"/>
    </location>
</feature>
<comment type="catalytic activity">
    <reaction evidence="7">
        <text>(6S)-5,6,7,8-tetrahydrofolyl-(gamma-L-Glu)(n) + (n-1) H2O = (6S)-5,6,7,8-tetrahydrofolate + (n-1) L-glutamate</text>
        <dbReference type="Rhea" id="RHEA:56784"/>
        <dbReference type="Rhea" id="RHEA-COMP:14738"/>
        <dbReference type="ChEBI" id="CHEBI:15377"/>
        <dbReference type="ChEBI" id="CHEBI:29985"/>
        <dbReference type="ChEBI" id="CHEBI:57453"/>
        <dbReference type="ChEBI" id="CHEBI:141005"/>
        <dbReference type="EC" id="3.4.19.9"/>
    </reaction>
</comment>
<keyword evidence="5" id="KW-0732">Signal</keyword>
<evidence type="ECO:0000313" key="9">
    <source>
        <dbReference type="Proteomes" id="UP001159427"/>
    </source>
</evidence>
<evidence type="ECO:0000256" key="5">
    <source>
        <dbReference type="ARBA" id="ARBA00022729"/>
    </source>
</evidence>
<dbReference type="PROSITE" id="PS51275">
    <property type="entry name" value="PEPTIDASE_C26_GGH"/>
    <property type="match status" value="1"/>
</dbReference>
<dbReference type="PANTHER" id="PTHR11315">
    <property type="entry name" value="PROTEASE FAMILY C26 GAMMA-GLUTAMYL HYDROLASE"/>
    <property type="match status" value="1"/>
</dbReference>
<evidence type="ECO:0000256" key="4">
    <source>
        <dbReference type="ARBA" id="ARBA00022525"/>
    </source>
</evidence>
<dbReference type="EC" id="3.4.19.9" evidence="3 7"/>
<dbReference type="InterPro" id="IPR015527">
    <property type="entry name" value="Pept_C26_g-glut_hydrolase"/>
</dbReference>
<accession>A0ABN8LP72</accession>
<proteinExistence type="inferred from homology"/>
<organism evidence="8 9">
    <name type="scientific">Porites evermanni</name>
    <dbReference type="NCBI Taxonomy" id="104178"/>
    <lineage>
        <taxon>Eukaryota</taxon>
        <taxon>Metazoa</taxon>
        <taxon>Cnidaria</taxon>
        <taxon>Anthozoa</taxon>
        <taxon>Hexacorallia</taxon>
        <taxon>Scleractinia</taxon>
        <taxon>Fungiina</taxon>
        <taxon>Poritidae</taxon>
        <taxon>Porites</taxon>
    </lineage>
</organism>
<protein>
    <recommendedName>
        <fullName evidence="3 7">folate gamma-glutamyl hydrolase</fullName>
        <ecNumber evidence="3 7">3.4.19.9</ecNumber>
    </recommendedName>
</protein>
<dbReference type="Pfam" id="PF07722">
    <property type="entry name" value="Peptidase_C26"/>
    <property type="match status" value="1"/>
</dbReference>